<feature type="domain" description="TonB-dependent receptor plug" evidence="12">
    <location>
        <begin position="120"/>
        <end position="223"/>
    </location>
</feature>
<evidence type="ECO:0000313" key="14">
    <source>
        <dbReference type="Proteomes" id="UP000238034"/>
    </source>
</evidence>
<dbReference type="RefSeq" id="WP_106291149.1">
    <property type="nucleotide sequence ID" value="NZ_PVTH01000001.1"/>
</dbReference>
<dbReference type="InterPro" id="IPR023997">
    <property type="entry name" value="TonB-dep_OMP_SusC/RagA_CS"/>
</dbReference>
<sequence length="1026" mass="112706">MKRYQYLFYGFITSFLLYSFTLSAQIRITGKVTDDSGLPLPGVVVQQANTQNRVPTDIEGNYSIILNGGAASTLVFSSVGFNPATVAYTGNATINVQLKTSTSNLDEVVVVGYTSQRKGSITGAVSTVNMGDVETRRVPSVSQVLQGQVAGVQVTQGTGAPGDPIDVRIRGVGTIGDNSPLYIVDGNPTKDIAFLNPADIRTMTVLKDAASAAIYGSRAANGVVVITTAQGAIGKSSIELNYFNGVQQVRNLPTMMNTSQYLNTLEQAWNNAGYADNPYTAAKQRTDLADTDWLGELFESGMSQNAQLTASGGSDKVQYLLSGGYYAQNGIVVFDNDKYQRLSFRANVNANLTERLKVGTNLQLSHSTQDWLSSSGDAPGIIRHALLRPPVIPVYKDPSDPTYKANDPFTDLPFYFLNSENRGAWDENFEKTSNPIALASYANDKRINYKTFGNFYGEYAFLKDNSLKLRTNVGIDLNFLHNKAFRQNFGDDDNGGSAIDQGKGLGRQNRPNSLNEERAQELNVTWTNTLNYIKSFDKHAINALAGTEFIKNDAAGLSASRARFDYTSGTFQYIDFGNTSTDLWNGGNGSEYALFSLFGSATYVYNSKYMLTANLRADASSRFGENNQWGYFPSVSAGWTVSEEAFMKDISWLSELKVRASTGKLGNQQIPNYAYLTLLRKDGDRYVLDRYGNPDLKWETTTQNNIGLDIGFAKNSLYFTLDYFTKNTSGILLPIQLPGFVGNVNPTYVNAAEVSNKGLEVGINYRNTIGEFKYSINGNFATLENEVKALHPNYPNISDTYTRTAVGRPLGAFYGYEMEGIYQNTAEITAHLFGTNSPSEKPGDVKFRDLDGNGILDDGDRNFIGNAIPKINYGINFSGSFKGFDISFLLQGVEDVDKYNDGKKILDYDTRPFNYTTAALNSWNGEGSSNTVPRVSFTDNGSSRISSIFVEDASYFRIKNVEIGYSFGSFLKGKKTGIQNIRLYISGQNLYTSTKYTGLDPETIGSVDMGTYPQSRAFLFGLNVNF</sequence>
<dbReference type="Pfam" id="PF07715">
    <property type="entry name" value="Plug"/>
    <property type="match status" value="1"/>
</dbReference>
<evidence type="ECO:0000256" key="10">
    <source>
        <dbReference type="SAM" id="MobiDB-lite"/>
    </source>
</evidence>
<comment type="caution">
    <text evidence="13">The sequence shown here is derived from an EMBL/GenBank/DDBJ whole genome shotgun (WGS) entry which is preliminary data.</text>
</comment>
<dbReference type="EMBL" id="PVTH01000001">
    <property type="protein sequence ID" value="PRY55609.1"/>
    <property type="molecule type" value="Genomic_DNA"/>
</dbReference>
<dbReference type="Gene3D" id="2.170.130.10">
    <property type="entry name" value="TonB-dependent receptor, plug domain"/>
    <property type="match status" value="1"/>
</dbReference>
<proteinExistence type="inferred from homology"/>
<dbReference type="Pfam" id="PF13715">
    <property type="entry name" value="CarbopepD_reg_2"/>
    <property type="match status" value="1"/>
</dbReference>
<keyword evidence="7 8" id="KW-0998">Cell outer membrane</keyword>
<evidence type="ECO:0000313" key="13">
    <source>
        <dbReference type="EMBL" id="PRY55609.1"/>
    </source>
</evidence>
<accession>A0A2T0UCG4</accession>
<comment type="subcellular location">
    <subcellularLocation>
        <location evidence="1 8">Cell outer membrane</location>
        <topology evidence="1 8">Multi-pass membrane protein</topology>
    </subcellularLocation>
</comment>
<dbReference type="GO" id="GO:0009279">
    <property type="term" value="C:cell outer membrane"/>
    <property type="evidence" value="ECO:0007669"/>
    <property type="project" value="UniProtKB-SubCell"/>
</dbReference>
<protein>
    <submittedName>
        <fullName evidence="13">TonB-linked SusC/RagA family outer membrane protein</fullName>
    </submittedName>
</protein>
<dbReference type="NCBIfam" id="TIGR04056">
    <property type="entry name" value="OMP_RagA_SusC"/>
    <property type="match status" value="1"/>
</dbReference>
<name>A0A2T0UCG4_9SPHI</name>
<evidence type="ECO:0000256" key="9">
    <source>
        <dbReference type="RuleBase" id="RU003357"/>
    </source>
</evidence>
<comment type="similarity">
    <text evidence="8 9">Belongs to the TonB-dependent receptor family.</text>
</comment>
<reference evidence="13 14" key="1">
    <citation type="submission" date="2018-03" db="EMBL/GenBank/DDBJ databases">
        <title>Genomic Encyclopedia of Type Strains, Phase III (KMG-III): the genomes of soil and plant-associated and newly described type strains.</title>
        <authorList>
            <person name="Whitman W."/>
        </authorList>
    </citation>
    <scope>NUCLEOTIDE SEQUENCE [LARGE SCALE GENOMIC DNA]</scope>
    <source>
        <strain evidence="13 14">CGMCC 1.9313</strain>
    </source>
</reference>
<evidence type="ECO:0000256" key="3">
    <source>
        <dbReference type="ARBA" id="ARBA00022452"/>
    </source>
</evidence>
<gene>
    <name evidence="13" type="ORF">B0I27_101583</name>
</gene>
<evidence type="ECO:0000256" key="1">
    <source>
        <dbReference type="ARBA" id="ARBA00004571"/>
    </source>
</evidence>
<feature type="region of interest" description="Disordered" evidence="10">
    <location>
        <begin position="491"/>
        <end position="512"/>
    </location>
</feature>
<dbReference type="OrthoDB" id="9768177at2"/>
<evidence type="ECO:0000256" key="8">
    <source>
        <dbReference type="PROSITE-ProRule" id="PRU01360"/>
    </source>
</evidence>
<dbReference type="InterPro" id="IPR000531">
    <property type="entry name" value="Beta-barrel_TonB"/>
</dbReference>
<dbReference type="InterPro" id="IPR008969">
    <property type="entry name" value="CarboxyPept-like_regulatory"/>
</dbReference>
<dbReference type="PROSITE" id="PS52016">
    <property type="entry name" value="TONB_DEPENDENT_REC_3"/>
    <property type="match status" value="1"/>
</dbReference>
<dbReference type="SUPFAM" id="SSF49464">
    <property type="entry name" value="Carboxypeptidase regulatory domain-like"/>
    <property type="match status" value="1"/>
</dbReference>
<evidence type="ECO:0000256" key="5">
    <source>
        <dbReference type="ARBA" id="ARBA00023077"/>
    </source>
</evidence>
<dbReference type="Gene3D" id="2.60.40.1120">
    <property type="entry name" value="Carboxypeptidase-like, regulatory domain"/>
    <property type="match status" value="1"/>
</dbReference>
<dbReference type="Pfam" id="PF00593">
    <property type="entry name" value="TonB_dep_Rec_b-barrel"/>
    <property type="match status" value="1"/>
</dbReference>
<dbReference type="InterPro" id="IPR036942">
    <property type="entry name" value="Beta-barrel_TonB_sf"/>
</dbReference>
<evidence type="ECO:0000259" key="11">
    <source>
        <dbReference type="Pfam" id="PF00593"/>
    </source>
</evidence>
<organism evidence="13 14">
    <name type="scientific">Arcticibacter pallidicorallinus</name>
    <dbReference type="NCBI Taxonomy" id="1259464"/>
    <lineage>
        <taxon>Bacteria</taxon>
        <taxon>Pseudomonadati</taxon>
        <taxon>Bacteroidota</taxon>
        <taxon>Sphingobacteriia</taxon>
        <taxon>Sphingobacteriales</taxon>
        <taxon>Sphingobacteriaceae</taxon>
        <taxon>Arcticibacter</taxon>
    </lineage>
</organism>
<dbReference type="Gene3D" id="2.40.170.20">
    <property type="entry name" value="TonB-dependent receptor, beta-barrel domain"/>
    <property type="match status" value="1"/>
</dbReference>
<dbReference type="SUPFAM" id="SSF56935">
    <property type="entry name" value="Porins"/>
    <property type="match status" value="1"/>
</dbReference>
<keyword evidence="2 8" id="KW-0813">Transport</keyword>
<feature type="domain" description="TonB-dependent receptor-like beta-barrel" evidence="11">
    <location>
        <begin position="417"/>
        <end position="799"/>
    </location>
</feature>
<evidence type="ECO:0000256" key="7">
    <source>
        <dbReference type="ARBA" id="ARBA00023237"/>
    </source>
</evidence>
<keyword evidence="5 9" id="KW-0798">TonB box</keyword>
<evidence type="ECO:0000256" key="2">
    <source>
        <dbReference type="ARBA" id="ARBA00022448"/>
    </source>
</evidence>
<keyword evidence="3 8" id="KW-1134">Transmembrane beta strand</keyword>
<dbReference type="InterPro" id="IPR012910">
    <property type="entry name" value="Plug_dom"/>
</dbReference>
<dbReference type="NCBIfam" id="TIGR04057">
    <property type="entry name" value="SusC_RagA_signa"/>
    <property type="match status" value="1"/>
</dbReference>
<evidence type="ECO:0000259" key="12">
    <source>
        <dbReference type="Pfam" id="PF07715"/>
    </source>
</evidence>
<dbReference type="AlphaFoldDB" id="A0A2T0UCG4"/>
<dbReference type="InterPro" id="IPR037066">
    <property type="entry name" value="Plug_dom_sf"/>
</dbReference>
<keyword evidence="6 8" id="KW-0472">Membrane</keyword>
<keyword evidence="14" id="KW-1185">Reference proteome</keyword>
<keyword evidence="4 8" id="KW-0812">Transmembrane</keyword>
<evidence type="ECO:0000256" key="6">
    <source>
        <dbReference type="ARBA" id="ARBA00023136"/>
    </source>
</evidence>
<dbReference type="InterPro" id="IPR023996">
    <property type="entry name" value="TonB-dep_OMP_SusC/RagA"/>
</dbReference>
<dbReference type="InterPro" id="IPR039426">
    <property type="entry name" value="TonB-dep_rcpt-like"/>
</dbReference>
<evidence type="ECO:0000256" key="4">
    <source>
        <dbReference type="ARBA" id="ARBA00022692"/>
    </source>
</evidence>
<dbReference type="Proteomes" id="UP000238034">
    <property type="component" value="Unassembled WGS sequence"/>
</dbReference>